<dbReference type="Proteomes" id="UP001345691">
    <property type="component" value="Unassembled WGS sequence"/>
</dbReference>
<evidence type="ECO:0000313" key="1">
    <source>
        <dbReference type="EMBL" id="KAK5068846.1"/>
    </source>
</evidence>
<comment type="caution">
    <text evidence="1">The sequence shown here is derived from an EMBL/GenBank/DDBJ whole genome shotgun (WGS) entry which is preliminary data.</text>
</comment>
<reference evidence="1 2" key="1">
    <citation type="submission" date="2023-08" db="EMBL/GenBank/DDBJ databases">
        <title>Black Yeasts Isolated from many extreme environments.</title>
        <authorList>
            <person name="Coleine C."/>
            <person name="Stajich J.E."/>
            <person name="Selbmann L."/>
        </authorList>
    </citation>
    <scope>NUCLEOTIDE SEQUENCE [LARGE SCALE GENOMIC DNA]</scope>
    <source>
        <strain evidence="1 2">CCFEE 6328</strain>
    </source>
</reference>
<organism evidence="1 2">
    <name type="scientific">Exophiala sideris</name>
    <dbReference type="NCBI Taxonomy" id="1016849"/>
    <lineage>
        <taxon>Eukaryota</taxon>
        <taxon>Fungi</taxon>
        <taxon>Dikarya</taxon>
        <taxon>Ascomycota</taxon>
        <taxon>Pezizomycotina</taxon>
        <taxon>Eurotiomycetes</taxon>
        <taxon>Chaetothyriomycetidae</taxon>
        <taxon>Chaetothyriales</taxon>
        <taxon>Herpotrichiellaceae</taxon>
        <taxon>Exophiala</taxon>
    </lineage>
</organism>
<dbReference type="EMBL" id="JAVRRF010000001">
    <property type="protein sequence ID" value="KAK5068846.1"/>
    <property type="molecule type" value="Genomic_DNA"/>
</dbReference>
<name>A0ABR0JSB7_9EURO</name>
<keyword evidence="2" id="KW-1185">Reference proteome</keyword>
<protein>
    <submittedName>
        <fullName evidence="1">Uncharacterized protein</fullName>
    </submittedName>
</protein>
<sequence>MEEFDTHNGMQGWNAGIQSPRVSPVARLSQQFSDRLETFLIFLIESFYICAVDVDDTYNLLRSHQWSDHGIISSSKRTYLPRTTKRHHDLASTVAITGNVAGELLDIFDQDSPTLALCCSTTYTLPNSDCLAGDLPHERSENQLLL</sequence>
<accession>A0ABR0JSB7</accession>
<evidence type="ECO:0000313" key="2">
    <source>
        <dbReference type="Proteomes" id="UP001345691"/>
    </source>
</evidence>
<proteinExistence type="predicted"/>
<gene>
    <name evidence="1" type="ORF">LTR69_000967</name>
</gene>